<gene>
    <name evidence="10" type="ORF">FJZ47_01960</name>
</gene>
<keyword evidence="5 6" id="KW-0560">Oxidoreductase</keyword>
<dbReference type="InterPro" id="IPR009075">
    <property type="entry name" value="AcylCo_DH/oxidase_C"/>
</dbReference>
<evidence type="ECO:0000256" key="1">
    <source>
        <dbReference type="ARBA" id="ARBA00001974"/>
    </source>
</evidence>
<evidence type="ECO:0000259" key="9">
    <source>
        <dbReference type="Pfam" id="PF02771"/>
    </source>
</evidence>
<dbReference type="PANTHER" id="PTHR43884">
    <property type="entry name" value="ACYL-COA DEHYDROGENASE"/>
    <property type="match status" value="1"/>
</dbReference>
<accession>A0A937VWX2</accession>
<feature type="domain" description="Acyl-CoA dehydrogenase/oxidase C-terminal" evidence="7">
    <location>
        <begin position="228"/>
        <end position="376"/>
    </location>
</feature>
<evidence type="ECO:0000313" key="10">
    <source>
        <dbReference type="EMBL" id="MBM3222558.1"/>
    </source>
</evidence>
<dbReference type="EMBL" id="VGLS01000031">
    <property type="protein sequence ID" value="MBM3222558.1"/>
    <property type="molecule type" value="Genomic_DNA"/>
</dbReference>
<dbReference type="Proteomes" id="UP000712673">
    <property type="component" value="Unassembled WGS sequence"/>
</dbReference>
<name>A0A937VWX2_UNCTE</name>
<dbReference type="Pfam" id="PF02770">
    <property type="entry name" value="Acyl-CoA_dh_M"/>
    <property type="match status" value="1"/>
</dbReference>
<dbReference type="SUPFAM" id="SSF56645">
    <property type="entry name" value="Acyl-CoA dehydrogenase NM domain-like"/>
    <property type="match status" value="1"/>
</dbReference>
<dbReference type="Gene3D" id="2.40.110.10">
    <property type="entry name" value="Butyryl-CoA Dehydrogenase, subunit A, domain 2"/>
    <property type="match status" value="1"/>
</dbReference>
<keyword evidence="3 6" id="KW-0285">Flavoprotein</keyword>
<dbReference type="InterPro" id="IPR013786">
    <property type="entry name" value="AcylCoA_DH/ox_N"/>
</dbReference>
<evidence type="ECO:0000256" key="6">
    <source>
        <dbReference type="RuleBase" id="RU362125"/>
    </source>
</evidence>
<comment type="cofactor">
    <cofactor evidence="1 6">
        <name>FAD</name>
        <dbReference type="ChEBI" id="CHEBI:57692"/>
    </cofactor>
</comment>
<dbReference type="AlphaFoldDB" id="A0A937VWX2"/>
<dbReference type="Gene3D" id="1.20.140.10">
    <property type="entry name" value="Butyryl-CoA Dehydrogenase, subunit A, domain 3"/>
    <property type="match status" value="1"/>
</dbReference>
<evidence type="ECO:0000256" key="4">
    <source>
        <dbReference type="ARBA" id="ARBA00022827"/>
    </source>
</evidence>
<dbReference type="InterPro" id="IPR046373">
    <property type="entry name" value="Acyl-CoA_Oxase/DH_mid-dom_sf"/>
</dbReference>
<evidence type="ECO:0000313" key="11">
    <source>
        <dbReference type="Proteomes" id="UP000712673"/>
    </source>
</evidence>
<dbReference type="Pfam" id="PF00441">
    <property type="entry name" value="Acyl-CoA_dh_1"/>
    <property type="match status" value="1"/>
</dbReference>
<keyword evidence="4 6" id="KW-0274">FAD</keyword>
<dbReference type="CDD" id="cd00567">
    <property type="entry name" value="ACAD"/>
    <property type="match status" value="1"/>
</dbReference>
<protein>
    <submittedName>
        <fullName evidence="10">Acyl-CoA dehydrogenase</fullName>
    </submittedName>
</protein>
<evidence type="ECO:0000256" key="5">
    <source>
        <dbReference type="ARBA" id="ARBA00023002"/>
    </source>
</evidence>
<comment type="caution">
    <text evidence="10">The sequence shown here is derived from an EMBL/GenBank/DDBJ whole genome shotgun (WGS) entry which is preliminary data.</text>
</comment>
<dbReference type="GO" id="GO:0050660">
    <property type="term" value="F:flavin adenine dinucleotide binding"/>
    <property type="evidence" value="ECO:0007669"/>
    <property type="project" value="InterPro"/>
</dbReference>
<dbReference type="InterPro" id="IPR037069">
    <property type="entry name" value="AcylCoA_DH/ox_N_sf"/>
</dbReference>
<reference evidence="10" key="1">
    <citation type="submission" date="2019-03" db="EMBL/GenBank/DDBJ databases">
        <title>Lake Tanganyika Metagenome-Assembled Genomes (MAGs).</title>
        <authorList>
            <person name="Tran P."/>
        </authorList>
    </citation>
    <scope>NUCLEOTIDE SEQUENCE</scope>
    <source>
        <strain evidence="10">K_DeepCast_65m_m2_066</strain>
    </source>
</reference>
<organism evidence="10 11">
    <name type="scientific">Tectimicrobiota bacterium</name>
    <dbReference type="NCBI Taxonomy" id="2528274"/>
    <lineage>
        <taxon>Bacteria</taxon>
        <taxon>Pseudomonadati</taxon>
        <taxon>Nitrospinota/Tectimicrobiota group</taxon>
        <taxon>Candidatus Tectimicrobiota</taxon>
    </lineage>
</organism>
<evidence type="ECO:0000259" key="8">
    <source>
        <dbReference type="Pfam" id="PF02770"/>
    </source>
</evidence>
<dbReference type="InterPro" id="IPR036250">
    <property type="entry name" value="AcylCo_DH-like_C"/>
</dbReference>
<feature type="domain" description="Acyl-CoA oxidase/dehydrogenase middle" evidence="8">
    <location>
        <begin position="123"/>
        <end position="201"/>
    </location>
</feature>
<proteinExistence type="inferred from homology"/>
<evidence type="ECO:0000256" key="2">
    <source>
        <dbReference type="ARBA" id="ARBA00009347"/>
    </source>
</evidence>
<sequence length="378" mass="41119">MDLGLTEAQEILKTTAASFLQQEYPKETIIALESTPTGVTPELFRKVAELGWLGILIPEEYGGEGRSYTDAAVLFEELGRGPVAGPYFSSGILGALTVLHSGTEAQKRTILPQVASGERVISVAVTEPHYGWRPETVQLRASRQGDTYTLNGVKLFVHDAQAATHLLCAVRTSPPNNGASSGITLLLVDAKAPGVTIRTLPGWMAQVDEVRLHNVRVPAADVLGETEGQGWEALEAAAMQAIPILCAYQVGSCQTVFDISVAYSRTRVQFGQPIGRFQRVQDHIVNIVNNLDAARWTTYEALWKLDAGRPAAASVHLAKAVTSEAYLKVCDSGHEVHAGVGVIREYGLTLHTQRSRTLYHLLGDARYHRRRLADAMGW</sequence>
<dbReference type="Gene3D" id="1.10.540.10">
    <property type="entry name" value="Acyl-CoA dehydrogenase/oxidase, N-terminal domain"/>
    <property type="match status" value="1"/>
</dbReference>
<feature type="domain" description="Acyl-CoA dehydrogenase/oxidase N-terminal" evidence="9">
    <location>
        <begin position="6"/>
        <end position="118"/>
    </location>
</feature>
<dbReference type="InterPro" id="IPR009100">
    <property type="entry name" value="AcylCoA_DH/oxidase_NM_dom_sf"/>
</dbReference>
<evidence type="ECO:0000256" key="3">
    <source>
        <dbReference type="ARBA" id="ARBA00022630"/>
    </source>
</evidence>
<comment type="similarity">
    <text evidence="2 6">Belongs to the acyl-CoA dehydrogenase family.</text>
</comment>
<dbReference type="InterPro" id="IPR006091">
    <property type="entry name" value="Acyl-CoA_Oxase/DH_mid-dom"/>
</dbReference>
<dbReference type="Pfam" id="PF02771">
    <property type="entry name" value="Acyl-CoA_dh_N"/>
    <property type="match status" value="1"/>
</dbReference>
<evidence type="ECO:0000259" key="7">
    <source>
        <dbReference type="Pfam" id="PF00441"/>
    </source>
</evidence>
<dbReference type="PANTHER" id="PTHR43884:SF20">
    <property type="entry name" value="ACYL-COA DEHYDROGENASE FADE28"/>
    <property type="match status" value="1"/>
</dbReference>
<dbReference type="GO" id="GO:0003995">
    <property type="term" value="F:acyl-CoA dehydrogenase activity"/>
    <property type="evidence" value="ECO:0007669"/>
    <property type="project" value="TreeGrafter"/>
</dbReference>
<dbReference type="SUPFAM" id="SSF47203">
    <property type="entry name" value="Acyl-CoA dehydrogenase C-terminal domain-like"/>
    <property type="match status" value="1"/>
</dbReference>